<dbReference type="RefSeq" id="XP_059600317.1">
    <property type="nucleotide sequence ID" value="XM_059747133.1"/>
</dbReference>
<accession>A0AAJ8BNA4</accession>
<dbReference type="AlphaFoldDB" id="A0AAJ8BNA4"/>
<feature type="region of interest" description="Disordered" evidence="1">
    <location>
        <begin position="18"/>
        <end position="51"/>
    </location>
</feature>
<dbReference type="KEGG" id="ang:An03g05400"/>
<protein>
    <submittedName>
        <fullName evidence="2">Uncharacterized protein</fullName>
    </submittedName>
</protein>
<reference evidence="2" key="2">
    <citation type="submission" date="2025-08" db="UniProtKB">
        <authorList>
            <consortium name="RefSeq"/>
        </authorList>
    </citation>
    <scope>IDENTIFICATION</scope>
</reference>
<gene>
    <name evidence="2" type="ORF">An03g05400</name>
</gene>
<organism evidence="2">
    <name type="scientific">Aspergillus niger</name>
    <dbReference type="NCBI Taxonomy" id="5061"/>
    <lineage>
        <taxon>Eukaryota</taxon>
        <taxon>Fungi</taxon>
        <taxon>Dikarya</taxon>
        <taxon>Ascomycota</taxon>
        <taxon>Pezizomycotina</taxon>
        <taxon>Eurotiomycetes</taxon>
        <taxon>Eurotiomycetidae</taxon>
        <taxon>Eurotiales</taxon>
        <taxon>Aspergillaceae</taxon>
        <taxon>Aspergillus</taxon>
        <taxon>Aspergillus subgen. Circumdati</taxon>
    </lineage>
</organism>
<evidence type="ECO:0000313" key="2">
    <source>
        <dbReference type="RefSeq" id="XP_059600317.1"/>
    </source>
</evidence>
<evidence type="ECO:0000256" key="1">
    <source>
        <dbReference type="SAM" id="MobiDB-lite"/>
    </source>
</evidence>
<sequence length="362" mass="39721">MEHAKLLSRDPVQHQLLSAQKRKHDERSPGEGLFLRYSSRPRGSEGQSWRRAVPEQAIAGDVMASEWCPTGQTGVLPQANTNGLFTPHGSYYPVPFFPPSQVAASHLHSRSGSFPCTASAAGCMAGGYNRPSLQANDAIIGDGYAEFATKSLQISRTGLAEGHRPTHRGKTRVWDRAVRCPPGRTKTLLNLRTLERELTANKGGSPSRRHLEAQPEFLALPCRPGKRARPESYMRTAPFNLNYLHFTCKNVQMRLCRIGGLLISLTGDATVKPPHPGTAMFPGEDGIGCLPRFALVEDRSVAVANEVGMKDGEGKRQKAKRRAKGRQERIRSRGGEEKKTDSGPTRHLLAFFFSSSNIPPPP</sequence>
<feature type="compositionally biased region" description="Basic and acidic residues" evidence="1">
    <location>
        <begin position="325"/>
        <end position="341"/>
    </location>
</feature>
<feature type="region of interest" description="Disordered" evidence="1">
    <location>
        <begin position="307"/>
        <end position="362"/>
    </location>
</feature>
<reference evidence="2" key="1">
    <citation type="submission" date="2025-02" db="EMBL/GenBank/DDBJ databases">
        <authorList>
            <consortium name="NCBI Genome Project"/>
        </authorList>
    </citation>
    <scope>NUCLEOTIDE SEQUENCE</scope>
</reference>
<dbReference type="GeneID" id="84590738"/>
<name>A0AAJ8BNA4_ASPNG</name>
<dbReference type="VEuPathDB" id="FungiDB:An03g05400"/>
<proteinExistence type="predicted"/>